<evidence type="ECO:0000259" key="6">
    <source>
        <dbReference type="Pfam" id="PF01396"/>
    </source>
</evidence>
<evidence type="ECO:0000256" key="3">
    <source>
        <dbReference type="ARBA" id="ARBA00022806"/>
    </source>
</evidence>
<keyword evidence="3" id="KW-0347">Helicase</keyword>
<proteinExistence type="predicted"/>
<dbReference type="GO" id="GO:0016787">
    <property type="term" value="F:hydrolase activity"/>
    <property type="evidence" value="ECO:0007669"/>
    <property type="project" value="UniProtKB-KW"/>
</dbReference>
<accession>A0A858ZSK9</accession>
<dbReference type="SUPFAM" id="SSF57783">
    <property type="entry name" value="Zinc beta-ribbon"/>
    <property type="match status" value="1"/>
</dbReference>
<dbReference type="SUPFAM" id="SSF52540">
    <property type="entry name" value="P-loop containing nucleoside triphosphate hydrolases"/>
    <property type="match status" value="1"/>
</dbReference>
<keyword evidence="5" id="KW-1133">Transmembrane helix</keyword>
<sequence length="344" mass="37980">MGPETNCSISSLGIAGSAAIFAAIAAFFIFVLLVGIHAPGRHAMPRTQNSGQARFAGADVSVMTKFREWFGHGQVLKLEQTFRCPQALCDVSSQFVAKNPAQITKRVRSVTPSQGPVLQAFQVDQKDKLASAITQFLVKLAEEIEAGTVPPGRNGKVSVYVLGRYNADRQYVPTGRSRFDRFLEVSFLTIHRSKGSEADYVILPEMRSVLRGRSFPNTRADDPVLALAMPEGDNYPLGEERRLFYVALTRARRSVAMFTVRGQCSSFIRELENERSVVITDTDGEVISEENCPSCKQGVLVSRTGPYGEFRSCSNYPACAYKPRKNNAVSSTSGYRRGRVRIFV</sequence>
<dbReference type="Pfam" id="PF01396">
    <property type="entry name" value="Zn_ribbon_Top1"/>
    <property type="match status" value="1"/>
</dbReference>
<dbReference type="EMBL" id="CP051298">
    <property type="protein sequence ID" value="QKD43773.1"/>
    <property type="molecule type" value="Genomic_DNA"/>
</dbReference>
<keyword evidence="5" id="KW-0812">Transmembrane</keyword>
<keyword evidence="4" id="KW-0067">ATP-binding</keyword>
<dbReference type="Proteomes" id="UP000500755">
    <property type="component" value="Chromosome"/>
</dbReference>
<protein>
    <recommendedName>
        <fullName evidence="10">DNA helicase</fullName>
    </recommendedName>
</protein>
<evidence type="ECO:0000256" key="1">
    <source>
        <dbReference type="ARBA" id="ARBA00022741"/>
    </source>
</evidence>
<evidence type="ECO:0000313" key="8">
    <source>
        <dbReference type="EMBL" id="QKD43773.1"/>
    </source>
</evidence>
<dbReference type="InterPro" id="IPR014017">
    <property type="entry name" value="DNA_helicase_UvrD-like_C"/>
</dbReference>
<feature type="transmembrane region" description="Helical" evidence="5">
    <location>
        <begin position="12"/>
        <end position="36"/>
    </location>
</feature>
<feature type="domain" description="DNA topoisomerase type IA zn finger" evidence="6">
    <location>
        <begin position="290"/>
        <end position="322"/>
    </location>
</feature>
<evidence type="ECO:0000256" key="2">
    <source>
        <dbReference type="ARBA" id="ARBA00022801"/>
    </source>
</evidence>
<dbReference type="PANTHER" id="PTHR11070">
    <property type="entry name" value="UVRD / RECB / PCRA DNA HELICASE FAMILY MEMBER"/>
    <property type="match status" value="1"/>
</dbReference>
<dbReference type="GO" id="GO:0005524">
    <property type="term" value="F:ATP binding"/>
    <property type="evidence" value="ECO:0007669"/>
    <property type="project" value="UniProtKB-KW"/>
</dbReference>
<organism evidence="8 9">
    <name type="scientific">Alicycliphilus denitrificans</name>
    <dbReference type="NCBI Taxonomy" id="179636"/>
    <lineage>
        <taxon>Bacteria</taxon>
        <taxon>Pseudomonadati</taxon>
        <taxon>Pseudomonadota</taxon>
        <taxon>Betaproteobacteria</taxon>
        <taxon>Burkholderiales</taxon>
        <taxon>Comamonadaceae</taxon>
        <taxon>Alicycliphilus</taxon>
    </lineage>
</organism>
<dbReference type="GO" id="GO:0003677">
    <property type="term" value="F:DNA binding"/>
    <property type="evidence" value="ECO:0007669"/>
    <property type="project" value="InterPro"/>
</dbReference>
<dbReference type="Gene3D" id="3.40.50.300">
    <property type="entry name" value="P-loop containing nucleotide triphosphate hydrolases"/>
    <property type="match status" value="1"/>
</dbReference>
<dbReference type="AlphaFoldDB" id="A0A858ZSK9"/>
<name>A0A858ZSK9_9BURK</name>
<keyword evidence="2" id="KW-0378">Hydrolase</keyword>
<dbReference type="Gene3D" id="3.30.65.10">
    <property type="entry name" value="Bacterial Topoisomerase I, domain 1"/>
    <property type="match status" value="1"/>
</dbReference>
<evidence type="ECO:0000313" key="9">
    <source>
        <dbReference type="Proteomes" id="UP000500755"/>
    </source>
</evidence>
<gene>
    <name evidence="8" type="ORF">HF896_09185</name>
</gene>
<dbReference type="GO" id="GO:0043138">
    <property type="term" value="F:3'-5' DNA helicase activity"/>
    <property type="evidence" value="ECO:0007669"/>
    <property type="project" value="TreeGrafter"/>
</dbReference>
<dbReference type="GO" id="GO:0005829">
    <property type="term" value="C:cytosol"/>
    <property type="evidence" value="ECO:0007669"/>
    <property type="project" value="TreeGrafter"/>
</dbReference>
<dbReference type="PANTHER" id="PTHR11070:SF63">
    <property type="entry name" value="DNA HELICASE IV"/>
    <property type="match status" value="1"/>
</dbReference>
<keyword evidence="1" id="KW-0547">Nucleotide-binding</keyword>
<dbReference type="GO" id="GO:0005694">
    <property type="term" value="C:chromosome"/>
    <property type="evidence" value="ECO:0007669"/>
    <property type="project" value="InterPro"/>
</dbReference>
<dbReference type="InterPro" id="IPR027417">
    <property type="entry name" value="P-loop_NTPase"/>
</dbReference>
<dbReference type="Pfam" id="PF13361">
    <property type="entry name" value="UvrD_C"/>
    <property type="match status" value="1"/>
</dbReference>
<keyword evidence="5" id="KW-0472">Membrane</keyword>
<evidence type="ECO:0000256" key="5">
    <source>
        <dbReference type="SAM" id="Phobius"/>
    </source>
</evidence>
<evidence type="ECO:0000259" key="7">
    <source>
        <dbReference type="Pfam" id="PF13361"/>
    </source>
</evidence>
<evidence type="ECO:0000256" key="4">
    <source>
        <dbReference type="ARBA" id="ARBA00022840"/>
    </source>
</evidence>
<feature type="domain" description="UvrD-like helicase C-terminal" evidence="7">
    <location>
        <begin position="183"/>
        <end position="257"/>
    </location>
</feature>
<dbReference type="GO" id="GO:0006265">
    <property type="term" value="P:DNA topological change"/>
    <property type="evidence" value="ECO:0007669"/>
    <property type="project" value="InterPro"/>
</dbReference>
<dbReference type="InterPro" id="IPR013498">
    <property type="entry name" value="Topo_IA_Znf"/>
</dbReference>
<dbReference type="InterPro" id="IPR000212">
    <property type="entry name" value="DNA_helicase_UvrD/REP"/>
</dbReference>
<reference evidence="8 9" key="1">
    <citation type="submission" date="2020-05" db="EMBL/GenBank/DDBJ databases">
        <title>Complete genome sequence of Alicycliphilus denitrificans DP3.</title>
        <authorList>
            <person name="Chen X."/>
        </authorList>
    </citation>
    <scope>NUCLEOTIDE SEQUENCE [LARGE SCALE GENOMIC DNA]</scope>
    <source>
        <strain evidence="8 9">DP3</strain>
    </source>
</reference>
<dbReference type="GO" id="GO:0003916">
    <property type="term" value="F:DNA topoisomerase activity"/>
    <property type="evidence" value="ECO:0007669"/>
    <property type="project" value="InterPro"/>
</dbReference>
<evidence type="ECO:0008006" key="10">
    <source>
        <dbReference type="Google" id="ProtNLM"/>
    </source>
</evidence>
<dbReference type="GO" id="GO:0000725">
    <property type="term" value="P:recombinational repair"/>
    <property type="evidence" value="ECO:0007669"/>
    <property type="project" value="TreeGrafter"/>
</dbReference>